<gene>
    <name evidence="3" type="ORF">ACFQMG_20490</name>
</gene>
<comment type="caution">
    <text evidence="3">The sequence shown here is derived from an EMBL/GenBank/DDBJ whole genome shotgun (WGS) entry which is preliminary data.</text>
</comment>
<dbReference type="InterPro" id="IPR050515">
    <property type="entry name" value="Beta-lactam/transpept"/>
</dbReference>
<accession>A0ABW2G0R9</accession>
<feature type="domain" description="Penicillin binding protein A dimerisation" evidence="2">
    <location>
        <begin position="67"/>
        <end position="149"/>
    </location>
</feature>
<evidence type="ECO:0000259" key="1">
    <source>
        <dbReference type="Pfam" id="PF00905"/>
    </source>
</evidence>
<evidence type="ECO:0000259" key="2">
    <source>
        <dbReference type="Pfam" id="PF21922"/>
    </source>
</evidence>
<dbReference type="Proteomes" id="UP001596435">
    <property type="component" value="Unassembled WGS sequence"/>
</dbReference>
<dbReference type="Gene3D" id="3.40.710.10">
    <property type="entry name" value="DD-peptidase/beta-lactamase superfamily"/>
    <property type="match status" value="1"/>
</dbReference>
<evidence type="ECO:0000313" key="4">
    <source>
        <dbReference type="Proteomes" id="UP001596435"/>
    </source>
</evidence>
<dbReference type="SUPFAM" id="SSF56601">
    <property type="entry name" value="beta-lactamase/transpeptidase-like"/>
    <property type="match status" value="1"/>
</dbReference>
<name>A0ABW2G0R9_9ACTN</name>
<keyword evidence="4" id="KW-1185">Reference proteome</keyword>
<dbReference type="RefSeq" id="WP_380231663.1">
    <property type="nucleotide sequence ID" value="NZ_JBHSVH010000002.1"/>
</dbReference>
<evidence type="ECO:0000313" key="3">
    <source>
        <dbReference type="EMBL" id="MFC7181934.1"/>
    </source>
</evidence>
<organism evidence="3 4">
    <name type="scientific">Kitasatospora paranensis</name>
    <dbReference type="NCBI Taxonomy" id="258053"/>
    <lineage>
        <taxon>Bacteria</taxon>
        <taxon>Bacillati</taxon>
        <taxon>Actinomycetota</taxon>
        <taxon>Actinomycetes</taxon>
        <taxon>Kitasatosporales</taxon>
        <taxon>Streptomycetaceae</taxon>
        <taxon>Kitasatospora</taxon>
    </lineage>
</organism>
<dbReference type="Gene3D" id="3.90.1310.10">
    <property type="entry name" value="Penicillin-binding protein 2a (Domain 2)"/>
    <property type="match status" value="1"/>
</dbReference>
<proteinExistence type="predicted"/>
<dbReference type="PANTHER" id="PTHR30627">
    <property type="entry name" value="PEPTIDOGLYCAN D,D-TRANSPEPTIDASE"/>
    <property type="match status" value="1"/>
</dbReference>
<reference evidence="4" key="1">
    <citation type="journal article" date="2019" name="Int. J. Syst. Evol. Microbiol.">
        <title>The Global Catalogue of Microorganisms (GCM) 10K type strain sequencing project: providing services to taxonomists for standard genome sequencing and annotation.</title>
        <authorList>
            <consortium name="The Broad Institute Genomics Platform"/>
            <consortium name="The Broad Institute Genome Sequencing Center for Infectious Disease"/>
            <person name="Wu L."/>
            <person name="Ma J."/>
        </authorList>
    </citation>
    <scope>NUCLEOTIDE SEQUENCE [LARGE SCALE GENOMIC DNA]</scope>
    <source>
        <strain evidence="4">CGMCC 1.12859</strain>
    </source>
</reference>
<dbReference type="InterPro" id="IPR012338">
    <property type="entry name" value="Beta-lactam/transpept-like"/>
</dbReference>
<protein>
    <submittedName>
        <fullName evidence="3">Penicillin-binding transpeptidase domain-containing protein</fullName>
    </submittedName>
</protein>
<feature type="domain" description="Penicillin-binding protein transpeptidase" evidence="1">
    <location>
        <begin position="170"/>
        <end position="496"/>
    </location>
</feature>
<dbReference type="Pfam" id="PF21922">
    <property type="entry name" value="PBP_dimer_2"/>
    <property type="match status" value="1"/>
</dbReference>
<dbReference type="PANTHER" id="PTHR30627:SF24">
    <property type="entry name" value="PENICILLIN-BINDING PROTEIN 4B"/>
    <property type="match status" value="1"/>
</dbReference>
<dbReference type="Pfam" id="PF00905">
    <property type="entry name" value="Transpeptidase"/>
    <property type="match status" value="1"/>
</dbReference>
<sequence>MNPREDRDVAQGRPGISTTGRRAGTFCLLLIVALAAQATRIQVFEADSLDHNTANQRLAVQRYDQPRGNILVGGRPVTGSTATGGRYDWKRTYTDGPRWAAVTGYSSQTYGNSQLEGIYDDLLSGTDDRLSGWAVWDALSRRQNPGGDVDTTLDTDAQAAALQGLGGQKGAVVAIEPATGRILALASTPSYDPGSFAGTSAADRAAWDRLHADADQPMLNRALRQIYPPGSTFKVVTAAAALAGGVVTDPDAPVGAPSPYILPGTTTELVNDTSACDGTGITLTEAMVNSCNSVMGYLGVKTGLNGLTAMAENFGFNDARLDTPVRAARSNIDTTMNASQVALSAIGQYDTAATPLVMAMVAAGVADNGTVMRPQLVDRLTRSDGTPIQLMHPEVYRRAMNGSVAGQVQQLMVDVVENGTGRRARIPGATVGGKTGTAQHGVDNSGTPYAWFISWARPDGSNAVPPVAVAVVVADSEATDVTGGGIAAPIARAVMQAVLAHG</sequence>
<dbReference type="InterPro" id="IPR054120">
    <property type="entry name" value="PBPA_dimer"/>
</dbReference>
<dbReference type="InterPro" id="IPR001460">
    <property type="entry name" value="PCN-bd_Tpept"/>
</dbReference>
<dbReference type="EMBL" id="JBHTAJ010000038">
    <property type="protein sequence ID" value="MFC7181934.1"/>
    <property type="molecule type" value="Genomic_DNA"/>
</dbReference>